<evidence type="ECO:0000256" key="1">
    <source>
        <dbReference type="ARBA" id="ARBA00023125"/>
    </source>
</evidence>
<dbReference type="Gene3D" id="3.20.80.10">
    <property type="entry name" value="Regulatory factor, effector binding domain"/>
    <property type="match status" value="1"/>
</dbReference>
<dbReference type="PANTHER" id="PTHR30204">
    <property type="entry name" value="REDOX-CYCLING DRUG-SENSING TRANSCRIPTIONAL ACTIVATOR SOXR"/>
    <property type="match status" value="1"/>
</dbReference>
<dbReference type="InterPro" id="IPR029442">
    <property type="entry name" value="GyrI-like"/>
</dbReference>
<dbReference type="EMBL" id="FTNC01000001">
    <property type="protein sequence ID" value="SIQ04767.1"/>
    <property type="molecule type" value="Genomic_DNA"/>
</dbReference>
<dbReference type="SUPFAM" id="SSF46955">
    <property type="entry name" value="Putative DNA-binding domain"/>
    <property type="match status" value="1"/>
</dbReference>
<dbReference type="GO" id="GO:0003700">
    <property type="term" value="F:DNA-binding transcription factor activity"/>
    <property type="evidence" value="ECO:0007669"/>
    <property type="project" value="InterPro"/>
</dbReference>
<evidence type="ECO:0000259" key="2">
    <source>
        <dbReference type="PROSITE" id="PS50937"/>
    </source>
</evidence>
<accession>A0A1N6PKE1</accession>
<dbReference type="CDD" id="cd01107">
    <property type="entry name" value="HTH_BmrR"/>
    <property type="match status" value="1"/>
</dbReference>
<feature type="domain" description="HTH merR-type" evidence="2">
    <location>
        <begin position="1"/>
        <end position="71"/>
    </location>
</feature>
<dbReference type="Pfam" id="PF13411">
    <property type="entry name" value="MerR_1"/>
    <property type="match status" value="1"/>
</dbReference>
<dbReference type="AlphaFoldDB" id="A0A1N6PKE1"/>
<dbReference type="SUPFAM" id="SSF55136">
    <property type="entry name" value="Probable bacterial effector-binding domain"/>
    <property type="match status" value="1"/>
</dbReference>
<dbReference type="InterPro" id="IPR011256">
    <property type="entry name" value="Reg_factor_effector_dom_sf"/>
</dbReference>
<dbReference type="SMART" id="SM00422">
    <property type="entry name" value="HTH_MERR"/>
    <property type="match status" value="1"/>
</dbReference>
<dbReference type="PANTHER" id="PTHR30204:SF97">
    <property type="entry name" value="MERR FAMILY REGULATORY PROTEIN"/>
    <property type="match status" value="1"/>
</dbReference>
<dbReference type="Gene3D" id="1.10.1660.10">
    <property type="match status" value="1"/>
</dbReference>
<name>A0A1N6PKE1_9FIRM</name>
<protein>
    <submittedName>
        <fullName evidence="3">DNA-binding transcriptional regulator, MerR family</fullName>
    </submittedName>
</protein>
<dbReference type="PROSITE" id="PS50937">
    <property type="entry name" value="HTH_MERR_2"/>
    <property type="match status" value="1"/>
</dbReference>
<organism evidence="3 4">
    <name type="scientific">Halanaerobium kushneri</name>
    <dbReference type="NCBI Taxonomy" id="56779"/>
    <lineage>
        <taxon>Bacteria</taxon>
        <taxon>Bacillati</taxon>
        <taxon>Bacillota</taxon>
        <taxon>Clostridia</taxon>
        <taxon>Halanaerobiales</taxon>
        <taxon>Halanaerobiaceae</taxon>
        <taxon>Halanaerobium</taxon>
    </lineage>
</organism>
<sequence length="273" mass="32287">MYQIGEFSKINRITVKTLRYYDRIGLLKPAFVNDSNGYRYYTSEQLPVIHKIIALRQMDFSINEILDIINGKDNNNVFKVKKEKLLNDIQEKKDQLAQITHYLEKNKEGFKMNYEVVLKELPEVIVYAKKMLVPNYDYYFEVIPRIGEKISEVNPNLKAAKPNYCFTIYLEGEYKEENFEVEFCEAVNAFGRETEEIKFKKIRKVNQAACVFYKGSYDNIGEAYAHLFKWIEDNNFMPSDNPRESYIDGIWNKENLSDWLTEIQIPVKKVLIN</sequence>
<dbReference type="InterPro" id="IPR000551">
    <property type="entry name" value="MerR-type_HTH_dom"/>
</dbReference>
<evidence type="ECO:0000313" key="4">
    <source>
        <dbReference type="Proteomes" id="UP000185669"/>
    </source>
</evidence>
<dbReference type="InterPro" id="IPR010499">
    <property type="entry name" value="AraC_E-bd"/>
</dbReference>
<dbReference type="InterPro" id="IPR009061">
    <property type="entry name" value="DNA-bd_dom_put_sf"/>
</dbReference>
<keyword evidence="4" id="KW-1185">Reference proteome</keyword>
<dbReference type="GO" id="GO:0003677">
    <property type="term" value="F:DNA binding"/>
    <property type="evidence" value="ECO:0007669"/>
    <property type="project" value="UniProtKB-KW"/>
</dbReference>
<evidence type="ECO:0000313" key="3">
    <source>
        <dbReference type="EMBL" id="SIQ04767.1"/>
    </source>
</evidence>
<proteinExistence type="predicted"/>
<dbReference type="STRING" id="56779.SAMN05421834_101123"/>
<reference evidence="4" key="1">
    <citation type="submission" date="2017-01" db="EMBL/GenBank/DDBJ databases">
        <authorList>
            <person name="Varghese N."/>
            <person name="Submissions S."/>
        </authorList>
    </citation>
    <scope>NUCLEOTIDE SEQUENCE [LARGE SCALE GENOMIC DNA]</scope>
    <source>
        <strain evidence="4">ATCC 700103</strain>
    </source>
</reference>
<dbReference type="RefSeq" id="WP_076543428.1">
    <property type="nucleotide sequence ID" value="NZ_FTNC01000001.1"/>
</dbReference>
<dbReference type="SMART" id="SM00871">
    <property type="entry name" value="AraC_E_bind"/>
    <property type="match status" value="1"/>
</dbReference>
<gene>
    <name evidence="3" type="ORF">SAMN05421834_101123</name>
</gene>
<dbReference type="Proteomes" id="UP000185669">
    <property type="component" value="Unassembled WGS sequence"/>
</dbReference>
<keyword evidence="1 3" id="KW-0238">DNA-binding</keyword>
<dbReference type="OrthoDB" id="9773308at2"/>
<dbReference type="InterPro" id="IPR047057">
    <property type="entry name" value="MerR_fam"/>
</dbReference>
<dbReference type="Pfam" id="PF06445">
    <property type="entry name" value="GyrI-like"/>
    <property type="match status" value="1"/>
</dbReference>